<reference evidence="1 2" key="1">
    <citation type="journal article" date="2019" name="Sci. Rep.">
        <title>Orb-weaving spider Araneus ventricosus genome elucidates the spidroin gene catalogue.</title>
        <authorList>
            <person name="Kono N."/>
            <person name="Nakamura H."/>
            <person name="Ohtoshi R."/>
            <person name="Moran D.A.P."/>
            <person name="Shinohara A."/>
            <person name="Yoshida Y."/>
            <person name="Fujiwara M."/>
            <person name="Mori M."/>
            <person name="Tomita M."/>
            <person name="Arakawa K."/>
        </authorList>
    </citation>
    <scope>NUCLEOTIDE SEQUENCE [LARGE SCALE GENOMIC DNA]</scope>
</reference>
<evidence type="ECO:0000313" key="2">
    <source>
        <dbReference type="Proteomes" id="UP000499080"/>
    </source>
</evidence>
<dbReference type="Proteomes" id="UP000499080">
    <property type="component" value="Unassembled WGS sequence"/>
</dbReference>
<gene>
    <name evidence="1" type="ORF">AVEN_40166_1</name>
</gene>
<protein>
    <submittedName>
        <fullName evidence="1">Uncharacterized protein</fullName>
    </submittedName>
</protein>
<dbReference type="EMBL" id="BGPR01011218">
    <property type="protein sequence ID" value="GBN50228.1"/>
    <property type="molecule type" value="Genomic_DNA"/>
</dbReference>
<proteinExistence type="predicted"/>
<evidence type="ECO:0000313" key="1">
    <source>
        <dbReference type="EMBL" id="GBN50228.1"/>
    </source>
</evidence>
<dbReference type="AlphaFoldDB" id="A0A4Y2PDZ6"/>
<accession>A0A4Y2PDZ6</accession>
<organism evidence="1 2">
    <name type="scientific">Araneus ventricosus</name>
    <name type="common">Orbweaver spider</name>
    <name type="synonym">Epeira ventricosa</name>
    <dbReference type="NCBI Taxonomy" id="182803"/>
    <lineage>
        <taxon>Eukaryota</taxon>
        <taxon>Metazoa</taxon>
        <taxon>Ecdysozoa</taxon>
        <taxon>Arthropoda</taxon>
        <taxon>Chelicerata</taxon>
        <taxon>Arachnida</taxon>
        <taxon>Araneae</taxon>
        <taxon>Araneomorphae</taxon>
        <taxon>Entelegynae</taxon>
        <taxon>Araneoidea</taxon>
        <taxon>Araneidae</taxon>
        <taxon>Araneus</taxon>
    </lineage>
</organism>
<name>A0A4Y2PDZ6_ARAVE</name>
<comment type="caution">
    <text evidence="1">The sequence shown here is derived from an EMBL/GenBank/DDBJ whole genome shotgun (WGS) entry which is preliminary data.</text>
</comment>
<keyword evidence="2" id="KW-1185">Reference proteome</keyword>
<sequence length="103" mass="11073">MKGQSNSPRSFPNPRVETRALCPEVIQATPRGDGINRAFEVGGNGRSGLPRRSLPPTTVTVIRLGGSGRPHSGDSRMGLTTISVQVEMKCNISNLMNAEYYDG</sequence>